<organism evidence="1 2">
    <name type="scientific">Larinioides sclopetarius</name>
    <dbReference type="NCBI Taxonomy" id="280406"/>
    <lineage>
        <taxon>Eukaryota</taxon>
        <taxon>Metazoa</taxon>
        <taxon>Ecdysozoa</taxon>
        <taxon>Arthropoda</taxon>
        <taxon>Chelicerata</taxon>
        <taxon>Arachnida</taxon>
        <taxon>Araneae</taxon>
        <taxon>Araneomorphae</taxon>
        <taxon>Entelegynae</taxon>
        <taxon>Araneoidea</taxon>
        <taxon>Araneidae</taxon>
        <taxon>Larinioides</taxon>
    </lineage>
</organism>
<evidence type="ECO:0000313" key="1">
    <source>
        <dbReference type="EMBL" id="CAL1299707.1"/>
    </source>
</evidence>
<comment type="caution">
    <text evidence="1">The sequence shown here is derived from an EMBL/GenBank/DDBJ whole genome shotgun (WGS) entry which is preliminary data.</text>
</comment>
<protein>
    <submittedName>
        <fullName evidence="1">Uncharacterized protein</fullName>
    </submittedName>
</protein>
<keyword evidence="2" id="KW-1185">Reference proteome</keyword>
<evidence type="ECO:0000313" key="2">
    <source>
        <dbReference type="Proteomes" id="UP001497382"/>
    </source>
</evidence>
<name>A0AAV2BU26_9ARAC</name>
<accession>A0AAV2BU26</accession>
<gene>
    <name evidence="1" type="ORF">LARSCL_LOCUS21519</name>
</gene>
<dbReference type="AlphaFoldDB" id="A0AAV2BU26"/>
<sequence length="129" mass="14550">MASTYMDLLPTCMAVPVYVDEEIAIGRCVFQNFIHEEFVEEGVPEEILAEVPEEVLEEEIVPERNAASAHYADENFATAMGHIGIDSQSASWQHIGANIRELADDFSKSKERKRLKKEAEKVRIRTALV</sequence>
<reference evidence="1 2" key="1">
    <citation type="submission" date="2024-04" db="EMBL/GenBank/DDBJ databases">
        <authorList>
            <person name="Rising A."/>
            <person name="Reimegard J."/>
            <person name="Sonavane S."/>
            <person name="Akerstrom W."/>
            <person name="Nylinder S."/>
            <person name="Hedman E."/>
            <person name="Kallberg Y."/>
        </authorList>
    </citation>
    <scope>NUCLEOTIDE SEQUENCE [LARGE SCALE GENOMIC DNA]</scope>
</reference>
<dbReference type="EMBL" id="CAXIEN010000514">
    <property type="protein sequence ID" value="CAL1299707.1"/>
    <property type="molecule type" value="Genomic_DNA"/>
</dbReference>
<dbReference type="Proteomes" id="UP001497382">
    <property type="component" value="Unassembled WGS sequence"/>
</dbReference>
<proteinExistence type="predicted"/>